<protein>
    <recommendedName>
        <fullName evidence="3">F-box domain-containing protein</fullName>
    </recommendedName>
</protein>
<comment type="caution">
    <text evidence="1">The sequence shown here is derived from an EMBL/GenBank/DDBJ whole genome shotgun (WGS) entry which is preliminary data.</text>
</comment>
<evidence type="ECO:0000313" key="2">
    <source>
        <dbReference type="Proteomes" id="UP001362999"/>
    </source>
</evidence>
<gene>
    <name evidence="1" type="ORF">R3P38DRAFT_2651629</name>
</gene>
<proteinExistence type="predicted"/>
<evidence type="ECO:0000313" key="1">
    <source>
        <dbReference type="EMBL" id="KAK7000320.1"/>
    </source>
</evidence>
<dbReference type="Proteomes" id="UP001362999">
    <property type="component" value="Unassembled WGS sequence"/>
</dbReference>
<dbReference type="EMBL" id="JAWWNJ010000089">
    <property type="protein sequence ID" value="KAK7000320.1"/>
    <property type="molecule type" value="Genomic_DNA"/>
</dbReference>
<evidence type="ECO:0008006" key="3">
    <source>
        <dbReference type="Google" id="ProtNLM"/>
    </source>
</evidence>
<dbReference type="AlphaFoldDB" id="A0AAW0A3B3"/>
<reference evidence="1 2" key="1">
    <citation type="journal article" date="2024" name="J Genomics">
        <title>Draft genome sequencing and assembly of Favolaschia claudopus CIRM-BRFM 2984 isolated from oak limbs.</title>
        <authorList>
            <person name="Navarro D."/>
            <person name="Drula E."/>
            <person name="Chaduli D."/>
            <person name="Cazenave R."/>
            <person name="Ahrendt S."/>
            <person name="Wang J."/>
            <person name="Lipzen A."/>
            <person name="Daum C."/>
            <person name="Barry K."/>
            <person name="Grigoriev I.V."/>
            <person name="Favel A."/>
            <person name="Rosso M.N."/>
            <person name="Martin F."/>
        </authorList>
    </citation>
    <scope>NUCLEOTIDE SEQUENCE [LARGE SCALE GENOMIC DNA]</scope>
    <source>
        <strain evidence="1 2">CIRM-BRFM 2984</strain>
    </source>
</reference>
<accession>A0AAW0A3B3</accession>
<sequence>MSRASTAAHLRGELHDLSSAIETQKLVLKNLLKQQSDVRKRLNAVLDPMALLPLELQSEIFVRCVSDNLDHIMDPTNFPLAFLLVSRLWRDIALSTPRLWTRLRINVFPNSNIASADLIPSWIKHAGNLPMSLTLSGWLQDSQNFSGLLESCGPHLHELFMQPLVSQDSMYRQIQLSGVAFPSLHTLVIHSTSHMAATFNVTDWLDVLRAAPLLAECHLRGMRYGTSEYFQAETPTHLTHTSLRKLHFGLAQNSRRVNYEERNSAILLQHLTLPALEDLLLSFLEIPLTIVTSFLTRSAAPIRVLEMKMELGWPPDSVIEFINFMPDLTHLTVVEEGYRSVLEVVATRDDFLPNLRHLSLWDWNRKVQTPADYEFAGQLLGVRPLESFRLCLDQPPPAAVAESLRSLGEERGIDVKLGVDQSQAGLSVAEFLRRMKEQGVL</sequence>
<name>A0AAW0A3B3_9AGAR</name>
<organism evidence="1 2">
    <name type="scientific">Favolaschia claudopus</name>
    <dbReference type="NCBI Taxonomy" id="2862362"/>
    <lineage>
        <taxon>Eukaryota</taxon>
        <taxon>Fungi</taxon>
        <taxon>Dikarya</taxon>
        <taxon>Basidiomycota</taxon>
        <taxon>Agaricomycotina</taxon>
        <taxon>Agaricomycetes</taxon>
        <taxon>Agaricomycetidae</taxon>
        <taxon>Agaricales</taxon>
        <taxon>Marasmiineae</taxon>
        <taxon>Mycenaceae</taxon>
        <taxon>Favolaschia</taxon>
    </lineage>
</organism>
<keyword evidence="2" id="KW-1185">Reference proteome</keyword>